<dbReference type="SFLD" id="SFLDG01065">
    <property type="entry name" value="anaerobic_coproporphyrinogen-I"/>
    <property type="match status" value="1"/>
</dbReference>
<dbReference type="SFLD" id="SFLDF00311">
    <property type="entry name" value="heme_degradation_proteins_(Hut"/>
    <property type="match status" value="1"/>
</dbReference>
<dbReference type="GO" id="GO:0051539">
    <property type="term" value="F:4 iron, 4 sulfur cluster binding"/>
    <property type="evidence" value="ECO:0007669"/>
    <property type="project" value="TreeGrafter"/>
</dbReference>
<dbReference type="Pfam" id="PF04055">
    <property type="entry name" value="Radical_SAM"/>
    <property type="match status" value="1"/>
</dbReference>
<dbReference type="GO" id="GO:0016491">
    <property type="term" value="F:oxidoreductase activity"/>
    <property type="evidence" value="ECO:0007669"/>
    <property type="project" value="UniProtKB-KW"/>
</dbReference>
<dbReference type="InterPro" id="IPR034505">
    <property type="entry name" value="Coproporphyrinogen-III_oxidase"/>
</dbReference>
<dbReference type="InterPro" id="IPR058240">
    <property type="entry name" value="rSAM_sf"/>
</dbReference>
<feature type="region of interest" description="Disordered" evidence="6">
    <location>
        <begin position="443"/>
        <end position="475"/>
    </location>
</feature>
<reference evidence="8" key="1">
    <citation type="submission" date="2016-04" db="EMBL/GenBank/DDBJ databases">
        <authorList>
            <person name="Evans L.H."/>
            <person name="Alamgir A."/>
            <person name="Owens N."/>
            <person name="Weber N.D."/>
            <person name="Virtaneva K."/>
            <person name="Barbian K."/>
            <person name="Babar A."/>
            <person name="Rosenke K."/>
        </authorList>
    </citation>
    <scope>NUCLEOTIDE SEQUENCE</scope>
    <source>
        <strain evidence="8">86</strain>
    </source>
</reference>
<dbReference type="PANTHER" id="PTHR13932:SF9">
    <property type="entry name" value="COPROPORPHYRINOGEN III OXIDASE"/>
    <property type="match status" value="1"/>
</dbReference>
<dbReference type="CDD" id="cd01335">
    <property type="entry name" value="Radical_SAM"/>
    <property type="match status" value="1"/>
</dbReference>
<dbReference type="InterPro" id="IPR013785">
    <property type="entry name" value="Aldolase_TIM"/>
</dbReference>
<protein>
    <submittedName>
        <fullName evidence="8">Putative Oxygen-independent coproporphyrinogen-III oxidase</fullName>
        <ecNumber evidence="8">1.3.99.22</ecNumber>
    </submittedName>
</protein>
<dbReference type="NCBIfam" id="TIGR04107">
    <property type="entry name" value="rSAM_HutW"/>
    <property type="match status" value="1"/>
</dbReference>
<dbReference type="InterPro" id="IPR026332">
    <property type="entry name" value="HutW"/>
</dbReference>
<accession>A0A212IU39</accession>
<evidence type="ECO:0000256" key="2">
    <source>
        <dbReference type="ARBA" id="ARBA00022691"/>
    </source>
</evidence>
<dbReference type="Gene3D" id="3.20.20.70">
    <property type="entry name" value="Aldolase class I"/>
    <property type="match status" value="1"/>
</dbReference>
<evidence type="ECO:0000256" key="6">
    <source>
        <dbReference type="SAM" id="MobiDB-lite"/>
    </source>
</evidence>
<name>A0A212IU39_9PROT</name>
<dbReference type="SFLD" id="SFLDS00029">
    <property type="entry name" value="Radical_SAM"/>
    <property type="match status" value="1"/>
</dbReference>
<evidence type="ECO:0000256" key="4">
    <source>
        <dbReference type="ARBA" id="ARBA00023004"/>
    </source>
</evidence>
<keyword evidence="8" id="KW-0560">Oxidoreductase</keyword>
<organism evidence="8">
    <name type="scientific">uncultured Alphaproteobacteria bacterium</name>
    <dbReference type="NCBI Taxonomy" id="91750"/>
    <lineage>
        <taxon>Bacteria</taxon>
        <taxon>Pseudomonadati</taxon>
        <taxon>Pseudomonadota</taxon>
        <taxon>Alphaproteobacteria</taxon>
        <taxon>environmental samples</taxon>
    </lineage>
</organism>
<dbReference type="SFLD" id="SFLDG01082">
    <property type="entry name" value="B12-binding_domain_containing"/>
    <property type="match status" value="1"/>
</dbReference>
<dbReference type="GO" id="GO:0005737">
    <property type="term" value="C:cytoplasm"/>
    <property type="evidence" value="ECO:0007669"/>
    <property type="project" value="TreeGrafter"/>
</dbReference>
<dbReference type="SUPFAM" id="SSF102114">
    <property type="entry name" value="Radical SAM enzymes"/>
    <property type="match status" value="1"/>
</dbReference>
<comment type="cofactor">
    <cofactor evidence="1">
        <name>[4Fe-4S] cluster</name>
        <dbReference type="ChEBI" id="CHEBI:49883"/>
    </cofactor>
</comment>
<evidence type="ECO:0000256" key="5">
    <source>
        <dbReference type="ARBA" id="ARBA00023014"/>
    </source>
</evidence>
<dbReference type="GO" id="GO:0006779">
    <property type="term" value="P:porphyrin-containing compound biosynthetic process"/>
    <property type="evidence" value="ECO:0007669"/>
    <property type="project" value="TreeGrafter"/>
</dbReference>
<keyword evidence="5" id="KW-0411">Iron-sulfur</keyword>
<dbReference type="GO" id="GO:0046872">
    <property type="term" value="F:metal ion binding"/>
    <property type="evidence" value="ECO:0007669"/>
    <property type="project" value="UniProtKB-KW"/>
</dbReference>
<evidence type="ECO:0000313" key="8">
    <source>
        <dbReference type="EMBL" id="SBV90728.1"/>
    </source>
</evidence>
<keyword evidence="2" id="KW-0949">S-adenosyl-L-methionine</keyword>
<dbReference type="PANTHER" id="PTHR13932">
    <property type="entry name" value="COPROPORPHYRINIGEN III OXIDASE"/>
    <property type="match status" value="1"/>
</dbReference>
<dbReference type="PROSITE" id="PS51918">
    <property type="entry name" value="RADICAL_SAM"/>
    <property type="match status" value="1"/>
</dbReference>
<gene>
    <name evidence="8" type="primary">hemN</name>
    <name evidence="8" type="ORF">KL86APRO_10037</name>
</gene>
<sequence>MPHSLVLDRYLAPAPDGQPFPHRVRHPWMTRRPTPLADPAARYAALLAGGGGPRLAYVHVPFCANHCLFCGFYRNRTDAAAMHRYVDHLVREIARDAARPGLAERPVAAVFLGGGTPSALSAGDLHRVLTALRDHLPLAPDCEVTVEGRVAGFDDERVDACLDAGANRFSIGIQSFDTRLRRRMGRKATREGAEAFLSGLIARDRAAVICDLIYGLPGQTDETWREDVATCDRLGLDGVDLYRLSLQPDSPLAAAIAGGRLPPPGDEAGNGRRYADGCALLAQAGWARLSQAHWGRTPRERNRYNRFTKNGSDCLAFGAGAGGMLDGHRFLNDADVAAYESRVAAGEKPLAAMLAPAPHHAARGFVMDGCERGALDFGELDAAVAAGFSAALRPLFADWARKGLIVPEDGALSLTVAGRFWHDNLAAVLFDLIDAYLDGGPAPTMPPQGGAPTLRPGGRHLSFPPRSGESHVRRP</sequence>
<evidence type="ECO:0000256" key="1">
    <source>
        <dbReference type="ARBA" id="ARBA00001966"/>
    </source>
</evidence>
<dbReference type="EC" id="1.3.99.22" evidence="8"/>
<keyword evidence="3" id="KW-0479">Metal-binding</keyword>
<dbReference type="SMART" id="SM00729">
    <property type="entry name" value="Elp3"/>
    <property type="match status" value="1"/>
</dbReference>
<evidence type="ECO:0000256" key="3">
    <source>
        <dbReference type="ARBA" id="ARBA00022723"/>
    </source>
</evidence>
<proteinExistence type="predicted"/>
<evidence type="ECO:0000259" key="7">
    <source>
        <dbReference type="PROSITE" id="PS51918"/>
    </source>
</evidence>
<dbReference type="EMBL" id="FLUO01000001">
    <property type="protein sequence ID" value="SBV90728.1"/>
    <property type="molecule type" value="Genomic_DNA"/>
</dbReference>
<dbReference type="InterPro" id="IPR007197">
    <property type="entry name" value="rSAM"/>
</dbReference>
<keyword evidence="4" id="KW-0408">Iron</keyword>
<dbReference type="InterPro" id="IPR006638">
    <property type="entry name" value="Elp3/MiaA/NifB-like_rSAM"/>
</dbReference>
<feature type="domain" description="Radical SAM core" evidence="7">
    <location>
        <begin position="48"/>
        <end position="288"/>
    </location>
</feature>
<dbReference type="AlphaFoldDB" id="A0A212IU39"/>